<dbReference type="CDD" id="cd00093">
    <property type="entry name" value="HTH_XRE"/>
    <property type="match status" value="1"/>
</dbReference>
<dbReference type="InterPro" id="IPR010982">
    <property type="entry name" value="Lambda_DNA-bd_dom_sf"/>
</dbReference>
<dbReference type="PANTHER" id="PTHR40661:SF3">
    <property type="entry name" value="FELS-1 PROPHAGE TRANSCRIPTIONAL REGULATOR"/>
    <property type="match status" value="1"/>
</dbReference>
<dbReference type="Gene3D" id="1.10.260.40">
    <property type="entry name" value="lambda repressor-like DNA-binding domains"/>
    <property type="match status" value="1"/>
</dbReference>
<dbReference type="InterPro" id="IPR036286">
    <property type="entry name" value="LexA/Signal_pep-like_sf"/>
</dbReference>
<reference evidence="5 6" key="1">
    <citation type="journal article" date="2021" name="Sci. Rep.">
        <title>The distribution of antibiotic resistance genes in chicken gut microbiota commensals.</title>
        <authorList>
            <person name="Juricova H."/>
            <person name="Matiasovicova J."/>
            <person name="Kubasova T."/>
            <person name="Cejkova D."/>
            <person name="Rychlik I."/>
        </authorList>
    </citation>
    <scope>NUCLEOTIDE SEQUENCE [LARGE SCALE GENOMIC DNA]</scope>
    <source>
        <strain evidence="5 6">An562</strain>
    </source>
</reference>
<gene>
    <name evidence="5" type="ORF">H5985_02625</name>
</gene>
<evidence type="ECO:0000256" key="3">
    <source>
        <dbReference type="ARBA" id="ARBA00023163"/>
    </source>
</evidence>
<evidence type="ECO:0000313" key="6">
    <source>
        <dbReference type="Proteomes" id="UP000777002"/>
    </source>
</evidence>
<dbReference type="InterPro" id="IPR001387">
    <property type="entry name" value="Cro/C1-type_HTH"/>
</dbReference>
<keyword evidence="1" id="KW-0805">Transcription regulation</keyword>
<comment type="caution">
    <text evidence="5">The sequence shown here is derived from an EMBL/GenBank/DDBJ whole genome shotgun (WGS) entry which is preliminary data.</text>
</comment>
<name>A0ABS2GT85_9BURK</name>
<dbReference type="EMBL" id="JACJKX010000003">
    <property type="protein sequence ID" value="MBM6928164.1"/>
    <property type="molecule type" value="Genomic_DNA"/>
</dbReference>
<evidence type="ECO:0000256" key="1">
    <source>
        <dbReference type="ARBA" id="ARBA00023015"/>
    </source>
</evidence>
<accession>A0ABS2GT85</accession>
<evidence type="ECO:0000256" key="2">
    <source>
        <dbReference type="ARBA" id="ARBA00023125"/>
    </source>
</evidence>
<dbReference type="Pfam" id="PF00717">
    <property type="entry name" value="Peptidase_S24"/>
    <property type="match status" value="1"/>
</dbReference>
<dbReference type="SMART" id="SM00530">
    <property type="entry name" value="HTH_XRE"/>
    <property type="match status" value="1"/>
</dbReference>
<evidence type="ECO:0000313" key="5">
    <source>
        <dbReference type="EMBL" id="MBM6928164.1"/>
    </source>
</evidence>
<dbReference type="InterPro" id="IPR039418">
    <property type="entry name" value="LexA-like"/>
</dbReference>
<evidence type="ECO:0000259" key="4">
    <source>
        <dbReference type="PROSITE" id="PS50943"/>
    </source>
</evidence>
<dbReference type="SUPFAM" id="SSF47413">
    <property type="entry name" value="lambda repressor-like DNA-binding domains"/>
    <property type="match status" value="1"/>
</dbReference>
<keyword evidence="2" id="KW-0238">DNA-binding</keyword>
<protein>
    <submittedName>
        <fullName evidence="5">Helix-turn-helix domain-containing protein</fullName>
    </submittedName>
</protein>
<feature type="domain" description="HTH cro/C1-type" evidence="4">
    <location>
        <begin position="9"/>
        <end position="63"/>
    </location>
</feature>
<dbReference type="CDD" id="cd06529">
    <property type="entry name" value="S24_LexA-like"/>
    <property type="match status" value="1"/>
</dbReference>
<organism evidence="5 6">
    <name type="scientific">Parasutterella secunda</name>
    <dbReference type="NCBI Taxonomy" id="626947"/>
    <lineage>
        <taxon>Bacteria</taxon>
        <taxon>Pseudomonadati</taxon>
        <taxon>Pseudomonadota</taxon>
        <taxon>Betaproteobacteria</taxon>
        <taxon>Burkholderiales</taxon>
        <taxon>Sutterellaceae</taxon>
        <taxon>Parasutterella</taxon>
    </lineage>
</organism>
<dbReference type="Proteomes" id="UP000777002">
    <property type="component" value="Unassembled WGS sequence"/>
</dbReference>
<dbReference type="PANTHER" id="PTHR40661">
    <property type="match status" value="1"/>
</dbReference>
<proteinExistence type="predicted"/>
<dbReference type="RefSeq" id="WP_205049765.1">
    <property type="nucleotide sequence ID" value="NZ_JACJKX010000003.1"/>
</dbReference>
<keyword evidence="3" id="KW-0804">Transcription</keyword>
<dbReference type="PROSITE" id="PS50943">
    <property type="entry name" value="HTH_CROC1"/>
    <property type="match status" value="1"/>
</dbReference>
<dbReference type="InterPro" id="IPR015927">
    <property type="entry name" value="Peptidase_S24_S26A/B/C"/>
</dbReference>
<dbReference type="Gene3D" id="2.10.109.10">
    <property type="entry name" value="Umud Fragment, subunit A"/>
    <property type="match status" value="1"/>
</dbReference>
<keyword evidence="6" id="KW-1185">Reference proteome</keyword>
<dbReference type="Pfam" id="PF01381">
    <property type="entry name" value="HTH_3"/>
    <property type="match status" value="1"/>
</dbReference>
<dbReference type="SUPFAM" id="SSF51306">
    <property type="entry name" value="LexA/Signal peptidase"/>
    <property type="match status" value="1"/>
</dbReference>
<sequence>MKQDLTDRIRMAIDESGKSMSAIAREMGVTPQAVRAYREGISSPSMDRLDALAKATGKSSEWMHLGIGEREDKQEGIISVPLLEVRASAGTGCINFSEQIVRRIDFFEDWLKRNVRYTNRNNLDMITASGDSMEPTINSGDLLLIDHGVNEVLYDSIYVAMVNGEVYVKRFQKTPSRTLLMISDNKKYQSFELKPEDEIRIIGRVVYFWTGGTL</sequence>